<name>A0ABR8XYD8_9BACL</name>
<evidence type="ECO:0000313" key="3">
    <source>
        <dbReference type="Proteomes" id="UP000619101"/>
    </source>
</evidence>
<organism evidence="2 3">
    <name type="scientific">Solibacillus faecavium</name>
    <dbReference type="NCBI Taxonomy" id="2762221"/>
    <lineage>
        <taxon>Bacteria</taxon>
        <taxon>Bacillati</taxon>
        <taxon>Bacillota</taxon>
        <taxon>Bacilli</taxon>
        <taxon>Bacillales</taxon>
        <taxon>Caryophanaceae</taxon>
        <taxon>Solibacillus</taxon>
    </lineage>
</organism>
<sequence length="265" mass="30387">MDNFDKQVKEEIQGYLDKHVHFSREESQQIRSKTVNKSSTKSFHGVYYTVLAAAIILISILSVPLFKTINFNSNTPADYIVVEEKETNDNKEIKASLDQRVNGNAFKRSRQMLPNEITDKLQLAVINAPEKYRLTEASYNYWSNSGESIDITLALSFNSQQNSYFTQIFKGQVKLEDNHKVIEKSGNWKLIPESETSSGDNKYIIAVSEIVVNQEKYTIIVQTYDIHDDFYANPYSKTDIVNFLESLQLKVAVKNLLEINTEDSM</sequence>
<keyword evidence="1" id="KW-0812">Transmembrane</keyword>
<protein>
    <submittedName>
        <fullName evidence="2">Uncharacterized protein</fullName>
    </submittedName>
</protein>
<keyword evidence="1" id="KW-0472">Membrane</keyword>
<dbReference type="RefSeq" id="WP_191699933.1">
    <property type="nucleotide sequence ID" value="NZ_JACSPZ010000004.1"/>
</dbReference>
<evidence type="ECO:0000313" key="2">
    <source>
        <dbReference type="EMBL" id="MBD8036943.1"/>
    </source>
</evidence>
<feature type="transmembrane region" description="Helical" evidence="1">
    <location>
        <begin position="46"/>
        <end position="66"/>
    </location>
</feature>
<keyword evidence="1" id="KW-1133">Transmembrane helix</keyword>
<proteinExistence type="predicted"/>
<comment type="caution">
    <text evidence="2">The sequence shown here is derived from an EMBL/GenBank/DDBJ whole genome shotgun (WGS) entry which is preliminary data.</text>
</comment>
<reference evidence="2 3" key="1">
    <citation type="submission" date="2020-08" db="EMBL/GenBank/DDBJ databases">
        <title>A Genomic Blueprint of the Chicken Gut Microbiome.</title>
        <authorList>
            <person name="Gilroy R."/>
            <person name="Ravi A."/>
            <person name="Getino M."/>
            <person name="Pursley I."/>
            <person name="Horton D.L."/>
            <person name="Alikhan N.-F."/>
            <person name="Baker D."/>
            <person name="Gharbi K."/>
            <person name="Hall N."/>
            <person name="Watson M."/>
            <person name="Adriaenssens E.M."/>
            <person name="Foster-Nyarko E."/>
            <person name="Jarju S."/>
            <person name="Secka A."/>
            <person name="Antonio M."/>
            <person name="Oren A."/>
            <person name="Chaudhuri R."/>
            <person name="La Ragione R.M."/>
            <person name="Hildebrand F."/>
            <person name="Pallen M.J."/>
        </authorList>
    </citation>
    <scope>NUCLEOTIDE SEQUENCE [LARGE SCALE GENOMIC DNA]</scope>
    <source>
        <strain evidence="2 3">A46</strain>
    </source>
</reference>
<dbReference type="EMBL" id="JACSPZ010000004">
    <property type="protein sequence ID" value="MBD8036943.1"/>
    <property type="molecule type" value="Genomic_DNA"/>
</dbReference>
<dbReference type="Proteomes" id="UP000619101">
    <property type="component" value="Unassembled WGS sequence"/>
</dbReference>
<evidence type="ECO:0000256" key="1">
    <source>
        <dbReference type="SAM" id="Phobius"/>
    </source>
</evidence>
<keyword evidence="3" id="KW-1185">Reference proteome</keyword>
<accession>A0ABR8XYD8</accession>
<gene>
    <name evidence="2" type="ORF">H9635_09320</name>
</gene>